<dbReference type="InterPro" id="IPR009057">
    <property type="entry name" value="Homeodomain-like_sf"/>
</dbReference>
<reference evidence="2 3" key="1">
    <citation type="submission" date="2015-09" db="EMBL/GenBank/DDBJ databases">
        <authorList>
            <consortium name="Pathogen Informatics"/>
        </authorList>
    </citation>
    <scope>NUCLEOTIDE SEQUENCE [LARGE SCALE GENOMIC DNA]</scope>
    <source>
        <strain evidence="2 3">2789STDY5834861</strain>
    </source>
</reference>
<dbReference type="CDD" id="cd00569">
    <property type="entry name" value="HTH_Hin_like"/>
    <property type="match status" value="1"/>
</dbReference>
<feature type="domain" description="Resolvase HTH" evidence="1">
    <location>
        <begin position="49"/>
        <end position="87"/>
    </location>
</feature>
<dbReference type="Gene3D" id="1.10.10.60">
    <property type="entry name" value="Homeodomain-like"/>
    <property type="match status" value="1"/>
</dbReference>
<evidence type="ECO:0000313" key="3">
    <source>
        <dbReference type="Proteomes" id="UP000095645"/>
    </source>
</evidence>
<dbReference type="InterPro" id="IPR006120">
    <property type="entry name" value="Resolvase_HTH_dom"/>
</dbReference>
<sequence length="207" mass="24818">MNFQEQIQQIFGTTDIYELKQISRDADNYRCLKADMNNSIISEKKKNTGRKNSFTEEQLAHILALQDRGEKITDIARQYHVSRQTIYSQIKRAYNFSDDPDVKMRMNFMNHDDLCTTIDIDFRHEKIKIKNYTDQIIFRAFGVVTDPDWADFEYFLEERCFPRTRDHRKDILREMGLPFYDPLLIIEKTQGRMSDDHQWIMILKKEG</sequence>
<gene>
    <name evidence="2" type="ORF">ERS852476_02449</name>
</gene>
<proteinExistence type="predicted"/>
<dbReference type="GO" id="GO:0003677">
    <property type="term" value="F:DNA binding"/>
    <property type="evidence" value="ECO:0007669"/>
    <property type="project" value="InterPro"/>
</dbReference>
<organism evidence="2 3">
    <name type="scientific">Blautia obeum</name>
    <dbReference type="NCBI Taxonomy" id="40520"/>
    <lineage>
        <taxon>Bacteria</taxon>
        <taxon>Bacillati</taxon>
        <taxon>Bacillota</taxon>
        <taxon>Clostridia</taxon>
        <taxon>Lachnospirales</taxon>
        <taxon>Lachnospiraceae</taxon>
        <taxon>Blautia</taxon>
    </lineage>
</organism>
<dbReference type="Pfam" id="PF02796">
    <property type="entry name" value="HTH_7"/>
    <property type="match status" value="1"/>
</dbReference>
<dbReference type="EMBL" id="CYZP01000022">
    <property type="protein sequence ID" value="CUO30210.1"/>
    <property type="molecule type" value="Genomic_DNA"/>
</dbReference>
<accession>A0A174E2C7</accession>
<dbReference type="RefSeq" id="WP_055058336.1">
    <property type="nucleotide sequence ID" value="NZ_CYZP01000022.1"/>
</dbReference>
<dbReference type="SUPFAM" id="SSF46689">
    <property type="entry name" value="Homeodomain-like"/>
    <property type="match status" value="1"/>
</dbReference>
<protein>
    <submittedName>
        <fullName evidence="2">Helix-turn-helix domain of resolvase</fullName>
    </submittedName>
</protein>
<dbReference type="Proteomes" id="UP000095645">
    <property type="component" value="Unassembled WGS sequence"/>
</dbReference>
<evidence type="ECO:0000313" key="2">
    <source>
        <dbReference type="EMBL" id="CUO30210.1"/>
    </source>
</evidence>
<name>A0A174E2C7_9FIRM</name>
<dbReference type="GO" id="GO:0000150">
    <property type="term" value="F:DNA strand exchange activity"/>
    <property type="evidence" value="ECO:0007669"/>
    <property type="project" value="InterPro"/>
</dbReference>
<evidence type="ECO:0000259" key="1">
    <source>
        <dbReference type="Pfam" id="PF02796"/>
    </source>
</evidence>
<dbReference type="AlphaFoldDB" id="A0A174E2C7"/>